<name>A0ABQ6ZDQ2_9GAMM</name>
<dbReference type="InterPro" id="IPR007452">
    <property type="entry name" value="TamB_C"/>
</dbReference>
<dbReference type="PANTHER" id="PTHR36985:SF1">
    <property type="entry name" value="TRANSLOCATION AND ASSEMBLY MODULE SUBUNIT TAMB"/>
    <property type="match status" value="1"/>
</dbReference>
<evidence type="ECO:0000313" key="7">
    <source>
        <dbReference type="Proteomes" id="UP000781710"/>
    </source>
</evidence>
<evidence type="ECO:0000256" key="2">
    <source>
        <dbReference type="ARBA" id="ARBA00022692"/>
    </source>
</evidence>
<evidence type="ECO:0000256" key="4">
    <source>
        <dbReference type="ARBA" id="ARBA00023136"/>
    </source>
</evidence>
<evidence type="ECO:0000313" key="6">
    <source>
        <dbReference type="EMBL" id="KAF1723382.1"/>
    </source>
</evidence>
<comment type="caution">
    <text evidence="6">The sequence shown here is derived from an EMBL/GenBank/DDBJ whole genome shotgun (WGS) entry which is preliminary data.</text>
</comment>
<proteinExistence type="predicted"/>
<keyword evidence="4" id="KW-0472">Membrane</keyword>
<dbReference type="Pfam" id="PF04357">
    <property type="entry name" value="TamB"/>
    <property type="match status" value="1"/>
</dbReference>
<dbReference type="PANTHER" id="PTHR36985">
    <property type="entry name" value="TRANSLOCATION AND ASSEMBLY MODULE SUBUNIT TAMB"/>
    <property type="match status" value="1"/>
</dbReference>
<organism evidence="6 7">
    <name type="scientific">Pseudoxanthomonas japonensis</name>
    <dbReference type="NCBI Taxonomy" id="69284"/>
    <lineage>
        <taxon>Bacteria</taxon>
        <taxon>Pseudomonadati</taxon>
        <taxon>Pseudomonadota</taxon>
        <taxon>Gammaproteobacteria</taxon>
        <taxon>Lysobacterales</taxon>
        <taxon>Lysobacteraceae</taxon>
        <taxon>Pseudoxanthomonas</taxon>
    </lineage>
</organism>
<evidence type="ECO:0000256" key="1">
    <source>
        <dbReference type="ARBA" id="ARBA00004167"/>
    </source>
</evidence>
<comment type="subcellular location">
    <subcellularLocation>
        <location evidence="1">Membrane</location>
        <topology evidence="1">Single-pass membrane protein</topology>
    </subcellularLocation>
</comment>
<dbReference type="RefSeq" id="WP_162338952.1">
    <property type="nucleotide sequence ID" value="NZ_JBHSRQ010000030.1"/>
</dbReference>
<reference evidence="6 7" key="1">
    <citation type="submission" date="2017-10" db="EMBL/GenBank/DDBJ databases">
        <title>Whole genome sequencing of members of genus Pseudoxanthomonas.</title>
        <authorList>
            <person name="Kumar S."/>
            <person name="Bansal K."/>
            <person name="Kaur A."/>
            <person name="Patil P."/>
            <person name="Sharma S."/>
            <person name="Patil P.B."/>
        </authorList>
    </citation>
    <scope>NUCLEOTIDE SEQUENCE [LARGE SCALE GENOMIC DNA]</scope>
    <source>
        <strain evidence="6 7">DSM 17109</strain>
    </source>
</reference>
<accession>A0ABQ6ZDQ2</accession>
<evidence type="ECO:0000259" key="5">
    <source>
        <dbReference type="Pfam" id="PF04357"/>
    </source>
</evidence>
<evidence type="ECO:0000256" key="3">
    <source>
        <dbReference type="ARBA" id="ARBA00022989"/>
    </source>
</evidence>
<sequence>MRTLAIRSAIGTGVLTVLLCIGLYWLLQTVAGRDVLLAQIKARLPADASLDYREVEGPIAGPLTLRGVDFRWDKIHFTADEVYLEPDLRPLLGKRLRLDVLKLRGAMLDVPESDEPFELPHWPDLLPQIEMPLAIQADALGIDRFLIRQGGQPVIDITHASGGIDIGNGYVIAEKLAIASDRGAFGVHGSYAPRDGYATDLTATGVFPASLGRTPARIGLVARGNRARMNVGVSGAAPAPLRATLTLRGETKPTWNFAAKTEALDLSLLGVMDDSTPVSFDLVAKGAGGAADLQGTVQQGDIAVVIEPSHARIDGEVLTVEPLAIRAFDGYASLRGRADFTVPENPEFRFAVNARGLRWGAEADSMIGAEGDFGVAGKLEAWAAIGKATLTRGDDSALLEFDGSGNAERAQLKTLRATMPTGTLDATGTVGWSPALDWDVTATLAGFDPGYFAAGWNGNVSGQLASKGKQREDGLFQGTLDIPRLNGRLRDRALDARGTFALDGNNGSGDLALSLGGSRVTAKGKVGDTLDIDAAFDPLNLADLLPDASGTLAGTVNLTGARTAPNVDADLGGQNLRWNDWSAGTLSLRGRLPWRSGDGNLALQGSAIDVGTVLDSVSVTARGAVEDLRFDGDARNAMGAVALSGTAQKRGANWQGTLDALRIALSKGSPWTLRQPARFAQNGANWTLSESCLGSDIGGALCASANWPRQGLEIRGEALSLALVQPWLPPSDGRPLTLRGEFTLDATLRPAGNAWQGEVHLASLDGGLKMGTTARGEIIRYDNFTLDVDFTPQRIQGRLGTGFKGDGYVDATFNTGWDAFAPLKGDLYFHNSRLFWLELFSPDLVRPQGKLAGHIGVAGTRGHPLLSGEATLTEFTGELPALGVSLADGGAELVALSDGSARISGSMKTVSSTGGTGTGGVLNVTGTLGWNNDTTPLQFQVRGDNVLVSDTTDLRAVASPNLQVGFADNTIQVRGEVGIPSATIDVEKLDDGVSASEDVVVLDPVDPERAPSSRLDLDLALKVGDKVELKGYGLEGTLAGTMHVRSQPGREMLATGRLDVDGRYEAYGQKLRITRGELTWSNNAVSDPRINIRAEREVVSAGVTAGIDVTGRASQPRARVWSNPSMSESEALAYLVLGRSLNTASSDESQRINAASSALGAGAGLLASQLGAKIGLDDAGVLESRTLGGSVFGVGKYLSPKLYVSYGVSMVGSGSAVTLKYLLRKGFDVEIESSTIETRGSINWRKEK</sequence>
<keyword evidence="3" id="KW-1133">Transmembrane helix</keyword>
<feature type="domain" description="Translocation and assembly module TamB C-terminal" evidence="5">
    <location>
        <begin position="917"/>
        <end position="1247"/>
    </location>
</feature>
<gene>
    <name evidence="6" type="ORF">CSC78_16225</name>
</gene>
<dbReference type="Proteomes" id="UP000781710">
    <property type="component" value="Unassembled WGS sequence"/>
</dbReference>
<keyword evidence="2" id="KW-0812">Transmembrane</keyword>
<protein>
    <submittedName>
        <fullName evidence="6">Pathogenicity protein</fullName>
    </submittedName>
</protein>
<dbReference type="EMBL" id="PDWW01000029">
    <property type="protein sequence ID" value="KAF1723382.1"/>
    <property type="molecule type" value="Genomic_DNA"/>
</dbReference>
<keyword evidence="7" id="KW-1185">Reference proteome</keyword>